<reference evidence="1 2" key="1">
    <citation type="journal article" date="2020" name="ISME J.">
        <title>Uncovering the hidden diversity of litter-decomposition mechanisms in mushroom-forming fungi.</title>
        <authorList>
            <person name="Floudas D."/>
            <person name="Bentzer J."/>
            <person name="Ahren D."/>
            <person name="Johansson T."/>
            <person name="Persson P."/>
            <person name="Tunlid A."/>
        </authorList>
    </citation>
    <scope>NUCLEOTIDE SEQUENCE [LARGE SCALE GENOMIC DNA]</scope>
    <source>
        <strain evidence="1 2">CBS 146.42</strain>
    </source>
</reference>
<proteinExistence type="predicted"/>
<dbReference type="EMBL" id="JAACJO010000031">
    <property type="protein sequence ID" value="KAF5346548.1"/>
    <property type="molecule type" value="Genomic_DNA"/>
</dbReference>
<keyword evidence="2" id="KW-1185">Reference proteome</keyword>
<accession>A0A8H5CS10</accession>
<comment type="caution">
    <text evidence="1">The sequence shown here is derived from an EMBL/GenBank/DDBJ whole genome shotgun (WGS) entry which is preliminary data.</text>
</comment>
<sequence>MMISGYDLVQLSHVTISSHPTGSVGVHMKILFSFVDPIIIREDEFEVPYPNMDLRKAALKRLLKWLCDPLRGGNFLLIHDLFFREGLSAFSEVAVQTCLTINRLGAVINISSRLIRDKPRQSVQALCNQLGRKFPPYRRVLAETLMDTPTILNKRDFFYLLLRLVIVPWNKLRISHPQYIVTPVVIFLNWCLDSYARDCHINSYLRDLLWLIAEDRLAGGRPSLLWIMSGYWDLLPISAMFWQDPLQCQHIRELIGNDEAVQYTEHGSGAYPPNLLLSRMDT</sequence>
<dbReference type="Proteomes" id="UP000559027">
    <property type="component" value="Unassembled WGS sequence"/>
</dbReference>
<gene>
    <name evidence="1" type="ORF">D9756_010006</name>
</gene>
<evidence type="ECO:0000313" key="1">
    <source>
        <dbReference type="EMBL" id="KAF5346548.1"/>
    </source>
</evidence>
<evidence type="ECO:0000313" key="2">
    <source>
        <dbReference type="Proteomes" id="UP000559027"/>
    </source>
</evidence>
<organism evidence="1 2">
    <name type="scientific">Leucocoprinus leucothites</name>
    <dbReference type="NCBI Taxonomy" id="201217"/>
    <lineage>
        <taxon>Eukaryota</taxon>
        <taxon>Fungi</taxon>
        <taxon>Dikarya</taxon>
        <taxon>Basidiomycota</taxon>
        <taxon>Agaricomycotina</taxon>
        <taxon>Agaricomycetes</taxon>
        <taxon>Agaricomycetidae</taxon>
        <taxon>Agaricales</taxon>
        <taxon>Agaricineae</taxon>
        <taxon>Agaricaceae</taxon>
        <taxon>Leucocoprinus</taxon>
    </lineage>
</organism>
<name>A0A8H5CS10_9AGAR</name>
<protein>
    <submittedName>
        <fullName evidence="1">Uncharacterized protein</fullName>
    </submittedName>
</protein>
<dbReference type="OrthoDB" id="3100372at2759"/>
<dbReference type="AlphaFoldDB" id="A0A8H5CS10"/>